<reference evidence="1 2" key="1">
    <citation type="journal article" date="2018" name="Sci. Rep.">
        <title>Genomic signatures of local adaptation to the degree of environmental predictability in rotifers.</title>
        <authorList>
            <person name="Franch-Gras L."/>
            <person name="Hahn C."/>
            <person name="Garcia-Roger E.M."/>
            <person name="Carmona M.J."/>
            <person name="Serra M."/>
            <person name="Gomez A."/>
        </authorList>
    </citation>
    <scope>NUCLEOTIDE SEQUENCE [LARGE SCALE GENOMIC DNA]</scope>
    <source>
        <strain evidence="1">HYR1</strain>
    </source>
</reference>
<name>A0A3M7PA41_BRAPC</name>
<sequence length="59" mass="7403">YKIFIGIFRKILKLCLIYYILRQRLLYTKNFFYEKFKTTLEINFNLINNLKLHLEIEIK</sequence>
<proteinExistence type="predicted"/>
<organism evidence="1 2">
    <name type="scientific">Brachionus plicatilis</name>
    <name type="common">Marine rotifer</name>
    <name type="synonym">Brachionus muelleri</name>
    <dbReference type="NCBI Taxonomy" id="10195"/>
    <lineage>
        <taxon>Eukaryota</taxon>
        <taxon>Metazoa</taxon>
        <taxon>Spiralia</taxon>
        <taxon>Gnathifera</taxon>
        <taxon>Rotifera</taxon>
        <taxon>Eurotatoria</taxon>
        <taxon>Monogononta</taxon>
        <taxon>Pseudotrocha</taxon>
        <taxon>Ploima</taxon>
        <taxon>Brachionidae</taxon>
        <taxon>Brachionus</taxon>
    </lineage>
</organism>
<dbReference type="AlphaFoldDB" id="A0A3M7PA41"/>
<evidence type="ECO:0000313" key="1">
    <source>
        <dbReference type="EMBL" id="RMZ95966.1"/>
    </source>
</evidence>
<comment type="caution">
    <text evidence="1">The sequence shown here is derived from an EMBL/GenBank/DDBJ whole genome shotgun (WGS) entry which is preliminary data.</text>
</comment>
<feature type="non-terminal residue" evidence="1">
    <location>
        <position position="1"/>
    </location>
</feature>
<keyword evidence="2" id="KW-1185">Reference proteome</keyword>
<dbReference type="EMBL" id="REGN01012317">
    <property type="protein sequence ID" value="RMZ95966.1"/>
    <property type="molecule type" value="Genomic_DNA"/>
</dbReference>
<dbReference type="Proteomes" id="UP000276133">
    <property type="component" value="Unassembled WGS sequence"/>
</dbReference>
<evidence type="ECO:0000313" key="2">
    <source>
        <dbReference type="Proteomes" id="UP000276133"/>
    </source>
</evidence>
<accession>A0A3M7PA41</accession>
<protein>
    <submittedName>
        <fullName evidence="1">Uncharacterized protein</fullName>
    </submittedName>
</protein>
<gene>
    <name evidence="1" type="ORF">BpHYR1_020295</name>
</gene>